<dbReference type="Proteomes" id="UP000241868">
    <property type="component" value="Unassembled WGS sequence"/>
</dbReference>
<dbReference type="OrthoDB" id="5511415at2"/>
<organism evidence="2 3">
    <name type="scientific">Neisseria iguanae</name>
    <dbReference type="NCBI Taxonomy" id="90242"/>
    <lineage>
        <taxon>Bacteria</taxon>
        <taxon>Pseudomonadati</taxon>
        <taxon>Pseudomonadota</taxon>
        <taxon>Betaproteobacteria</taxon>
        <taxon>Neisseriales</taxon>
        <taxon>Neisseriaceae</taxon>
        <taxon>Neisseria</taxon>
    </lineage>
</organism>
<sequence length="82" mass="9098">MILASFLQALFDMNLSQCRIGSTPVDFVTGRQSDCKYDGGTQPSHKTRRPEPRTVSIGLTDTGREVFVRCMKEAAAFEAKMP</sequence>
<dbReference type="RefSeq" id="WP_106742576.1">
    <property type="nucleotide sequence ID" value="NZ_PXYY01000079.1"/>
</dbReference>
<dbReference type="AlphaFoldDB" id="A0A2P7TYA6"/>
<dbReference type="EMBL" id="PXYY01000079">
    <property type="protein sequence ID" value="PSJ79710.1"/>
    <property type="molecule type" value="Genomic_DNA"/>
</dbReference>
<comment type="caution">
    <text evidence="2">The sequence shown here is derived from an EMBL/GenBank/DDBJ whole genome shotgun (WGS) entry which is preliminary data.</text>
</comment>
<reference evidence="2 3" key="1">
    <citation type="submission" date="2018-03" db="EMBL/GenBank/DDBJ databases">
        <title>Neisseria weixii sp. nov., isolated from the intestinal contents of Tibetan Plateau pika (Ochotona curzoniae) in Yushu, Qinghai Province, China.</title>
        <authorList>
            <person name="Gui Z."/>
        </authorList>
    </citation>
    <scope>NUCLEOTIDE SEQUENCE [LARGE SCALE GENOMIC DNA]</scope>
    <source>
        <strain evidence="2 3">ATCC 51483</strain>
    </source>
</reference>
<evidence type="ECO:0000256" key="1">
    <source>
        <dbReference type="SAM" id="MobiDB-lite"/>
    </source>
</evidence>
<accession>A0A2P7TYA6</accession>
<proteinExistence type="predicted"/>
<feature type="region of interest" description="Disordered" evidence="1">
    <location>
        <begin position="34"/>
        <end position="56"/>
    </location>
</feature>
<name>A0A2P7TYA6_9NEIS</name>
<protein>
    <submittedName>
        <fullName evidence="2">Uncharacterized protein</fullName>
    </submittedName>
</protein>
<keyword evidence="3" id="KW-1185">Reference proteome</keyword>
<evidence type="ECO:0000313" key="3">
    <source>
        <dbReference type="Proteomes" id="UP000241868"/>
    </source>
</evidence>
<gene>
    <name evidence="2" type="ORF">C7N83_10605</name>
</gene>
<evidence type="ECO:0000313" key="2">
    <source>
        <dbReference type="EMBL" id="PSJ79710.1"/>
    </source>
</evidence>